<dbReference type="STRING" id="448386.A0A2V3IVW2"/>
<dbReference type="OrthoDB" id="1666at2759"/>
<proteinExistence type="predicted"/>
<name>A0A2V3IVW2_9FLOR</name>
<dbReference type="EMBL" id="NBIV01000041">
    <property type="protein sequence ID" value="PXF46274.1"/>
    <property type="molecule type" value="Genomic_DNA"/>
</dbReference>
<comment type="caution">
    <text evidence="1">The sequence shown here is derived from an EMBL/GenBank/DDBJ whole genome shotgun (WGS) entry which is preliminary data.</text>
</comment>
<sequence length="287" mass="33513">MSAIYAGSTTHTRRKPALNRFTYGLYMLYIDLQEAQSGALDSWPVFSTKTPFSLLSYLPRDHMVNEPAGCAYKTVCDVVEREIGQRPTGPIRLLTNPRVLGIEFNPVSFYYVFEQDGTTLQCVVAEVGNFPWFEQHNYVVAPTSRTSFRTTHKSFHVSPFIQLEDIEYDWELHPPGEQIRVRIHLSKKQEQFFMASLNARRRSWTNVNILLMQFRYPLHTMRVMAGILFEAAKLFRRGLTFFPHPEGAQTRLSRLVEMTVRAIHYMRDCLQYSLRNLTTIHHRRRST</sequence>
<protein>
    <recommendedName>
        <fullName evidence="3">DUF1365 domain-containing protein</fullName>
    </recommendedName>
</protein>
<gene>
    <name evidence="1" type="ORF">BWQ96_03930</name>
</gene>
<dbReference type="Pfam" id="PF07103">
    <property type="entry name" value="DUF1365"/>
    <property type="match status" value="1"/>
</dbReference>
<dbReference type="Proteomes" id="UP000247409">
    <property type="component" value="Unassembled WGS sequence"/>
</dbReference>
<accession>A0A2V3IVW2</accession>
<evidence type="ECO:0000313" key="1">
    <source>
        <dbReference type="EMBL" id="PXF46274.1"/>
    </source>
</evidence>
<organism evidence="1 2">
    <name type="scientific">Gracilariopsis chorda</name>
    <dbReference type="NCBI Taxonomy" id="448386"/>
    <lineage>
        <taxon>Eukaryota</taxon>
        <taxon>Rhodophyta</taxon>
        <taxon>Florideophyceae</taxon>
        <taxon>Rhodymeniophycidae</taxon>
        <taxon>Gracilariales</taxon>
        <taxon>Gracilariaceae</taxon>
        <taxon>Gracilariopsis</taxon>
    </lineage>
</organism>
<evidence type="ECO:0008006" key="3">
    <source>
        <dbReference type="Google" id="ProtNLM"/>
    </source>
</evidence>
<evidence type="ECO:0000313" key="2">
    <source>
        <dbReference type="Proteomes" id="UP000247409"/>
    </source>
</evidence>
<dbReference type="AlphaFoldDB" id="A0A2V3IVW2"/>
<reference evidence="1 2" key="1">
    <citation type="journal article" date="2018" name="Mol. Biol. Evol.">
        <title>Analysis of the draft genome of the red seaweed Gracilariopsis chorda provides insights into genome size evolution in Rhodophyta.</title>
        <authorList>
            <person name="Lee J."/>
            <person name="Yang E.C."/>
            <person name="Graf L."/>
            <person name="Yang J.H."/>
            <person name="Qiu H."/>
            <person name="Zel Zion U."/>
            <person name="Chan C.X."/>
            <person name="Stephens T.G."/>
            <person name="Weber A.P.M."/>
            <person name="Boo G.H."/>
            <person name="Boo S.M."/>
            <person name="Kim K.M."/>
            <person name="Shin Y."/>
            <person name="Jung M."/>
            <person name="Lee S.J."/>
            <person name="Yim H.S."/>
            <person name="Lee J.H."/>
            <person name="Bhattacharya D."/>
            <person name="Yoon H.S."/>
        </authorList>
    </citation>
    <scope>NUCLEOTIDE SEQUENCE [LARGE SCALE GENOMIC DNA]</scope>
    <source>
        <strain evidence="1 2">SKKU-2015</strain>
        <tissue evidence="1">Whole body</tissue>
    </source>
</reference>
<dbReference type="InterPro" id="IPR010775">
    <property type="entry name" value="DUF1365"/>
</dbReference>
<dbReference type="PANTHER" id="PTHR33973:SF4">
    <property type="entry name" value="OS07G0153300 PROTEIN"/>
    <property type="match status" value="1"/>
</dbReference>
<keyword evidence="2" id="KW-1185">Reference proteome</keyword>
<dbReference type="PANTHER" id="PTHR33973">
    <property type="entry name" value="OS07G0153300 PROTEIN"/>
    <property type="match status" value="1"/>
</dbReference>